<accession>A0A0A8Y5A8</accession>
<dbReference type="EMBL" id="GBRH01276739">
    <property type="protein sequence ID" value="JAD21156.1"/>
    <property type="molecule type" value="Transcribed_RNA"/>
</dbReference>
<protein>
    <submittedName>
        <fullName evidence="1">Uncharacterized protein</fullName>
    </submittedName>
</protein>
<dbReference type="AlphaFoldDB" id="A0A0A8Y5A8"/>
<name>A0A0A8Y5A8_ARUDO</name>
<proteinExistence type="predicted"/>
<sequence>MLIIRACSVAVRTFSFQFRQSLDQVSSLTTK</sequence>
<reference evidence="1" key="2">
    <citation type="journal article" date="2015" name="Data Brief">
        <title>Shoot transcriptome of the giant reed, Arundo donax.</title>
        <authorList>
            <person name="Barrero R.A."/>
            <person name="Guerrero F.D."/>
            <person name="Moolhuijzen P."/>
            <person name="Goolsby J.A."/>
            <person name="Tidwell J."/>
            <person name="Bellgard S.E."/>
            <person name="Bellgard M.I."/>
        </authorList>
    </citation>
    <scope>NUCLEOTIDE SEQUENCE</scope>
    <source>
        <tissue evidence="1">Shoot tissue taken approximately 20 cm above the soil surface</tissue>
    </source>
</reference>
<reference evidence="1" key="1">
    <citation type="submission" date="2014-09" db="EMBL/GenBank/DDBJ databases">
        <authorList>
            <person name="Magalhaes I.L.F."/>
            <person name="Oliveira U."/>
            <person name="Santos F.R."/>
            <person name="Vidigal T.H.D.A."/>
            <person name="Brescovit A.D."/>
            <person name="Santos A.J."/>
        </authorList>
    </citation>
    <scope>NUCLEOTIDE SEQUENCE</scope>
    <source>
        <tissue evidence="1">Shoot tissue taken approximately 20 cm above the soil surface</tissue>
    </source>
</reference>
<organism evidence="1">
    <name type="scientific">Arundo donax</name>
    <name type="common">Giant reed</name>
    <name type="synonym">Donax arundinaceus</name>
    <dbReference type="NCBI Taxonomy" id="35708"/>
    <lineage>
        <taxon>Eukaryota</taxon>
        <taxon>Viridiplantae</taxon>
        <taxon>Streptophyta</taxon>
        <taxon>Embryophyta</taxon>
        <taxon>Tracheophyta</taxon>
        <taxon>Spermatophyta</taxon>
        <taxon>Magnoliopsida</taxon>
        <taxon>Liliopsida</taxon>
        <taxon>Poales</taxon>
        <taxon>Poaceae</taxon>
        <taxon>PACMAD clade</taxon>
        <taxon>Arundinoideae</taxon>
        <taxon>Arundineae</taxon>
        <taxon>Arundo</taxon>
    </lineage>
</organism>
<evidence type="ECO:0000313" key="1">
    <source>
        <dbReference type="EMBL" id="JAD21156.1"/>
    </source>
</evidence>